<comment type="caution">
    <text evidence="1">The sequence shown here is derived from an EMBL/GenBank/DDBJ whole genome shotgun (WGS) entry which is preliminary data.</text>
</comment>
<organism evidence="1 2">
    <name type="scientific">Salinarimonas soli</name>
    <dbReference type="NCBI Taxonomy" id="1638099"/>
    <lineage>
        <taxon>Bacteria</taxon>
        <taxon>Pseudomonadati</taxon>
        <taxon>Pseudomonadota</taxon>
        <taxon>Alphaproteobacteria</taxon>
        <taxon>Hyphomicrobiales</taxon>
        <taxon>Salinarimonadaceae</taxon>
        <taxon>Salinarimonas</taxon>
    </lineage>
</organism>
<dbReference type="AlphaFoldDB" id="A0A5B2VFM6"/>
<dbReference type="RefSeq" id="WP_149816608.1">
    <property type="nucleotide sequence ID" value="NZ_VUOA01000018.1"/>
</dbReference>
<evidence type="ECO:0008006" key="3">
    <source>
        <dbReference type="Google" id="ProtNLM"/>
    </source>
</evidence>
<dbReference type="Proteomes" id="UP000323142">
    <property type="component" value="Unassembled WGS sequence"/>
</dbReference>
<dbReference type="NCBIfam" id="NF047561">
    <property type="entry name" value="orf58_phage_fam"/>
    <property type="match status" value="1"/>
</dbReference>
<dbReference type="OrthoDB" id="2087522at2"/>
<proteinExistence type="predicted"/>
<name>A0A5B2VFM6_9HYPH</name>
<keyword evidence="2" id="KW-1185">Reference proteome</keyword>
<dbReference type="InterPro" id="IPR054496">
    <property type="entry name" value="E217_GP41"/>
</dbReference>
<evidence type="ECO:0000313" key="2">
    <source>
        <dbReference type="Proteomes" id="UP000323142"/>
    </source>
</evidence>
<evidence type="ECO:0000313" key="1">
    <source>
        <dbReference type="EMBL" id="KAA2237665.1"/>
    </source>
</evidence>
<gene>
    <name evidence="1" type="ORF">F0L46_08265</name>
</gene>
<accession>A0A5B2VFM6</accession>
<reference evidence="1 2" key="2">
    <citation type="submission" date="2019-09" db="EMBL/GenBank/DDBJ databases">
        <authorList>
            <person name="Jin C."/>
        </authorList>
    </citation>
    <scope>NUCLEOTIDE SEQUENCE [LARGE SCALE GENOMIC DNA]</scope>
    <source>
        <strain evidence="1 2">BN140002</strain>
    </source>
</reference>
<dbReference type="EMBL" id="VUOA01000018">
    <property type="protein sequence ID" value="KAA2237665.1"/>
    <property type="molecule type" value="Genomic_DNA"/>
</dbReference>
<sequence length="311" mass="34294">MTRQWIRYCRLTIEGSGKTLDVSQLRIAFRVGQGDRQTPNHADIRIYNLSAETQELIKKEFDKVSLEAGYEDGHGVVFKGEIIQKRTGRENPVDTYLDIVAKTSVQAYDYAVTSKTLGAGWTHRDVVDQAAADLKPYGVTVGHVADLGSFRAPRATTLFGMTRDVLRRVGFATDTSWSIQNGELQLVKNRGTLPGDAFVLNSRTGMVGLPIQSLQGVEVRCLLNPKIRPGSRVKIDQASIQEQRFAPQYTAEVNNSMIPSLAPDGFYKVLIVDHVGDTRGQPWYSDLVCLRADGQGPFPLSLGGRGITIPD</sequence>
<reference evidence="1 2" key="1">
    <citation type="submission" date="2019-09" db="EMBL/GenBank/DDBJ databases">
        <title>Salinarimonas rosea gen. nov., sp. nov., a new member of the a-2 subgroup of the Proteobacteria.</title>
        <authorList>
            <person name="Liu J."/>
        </authorList>
    </citation>
    <scope>NUCLEOTIDE SEQUENCE [LARGE SCALE GENOMIC DNA]</scope>
    <source>
        <strain evidence="1 2">BN140002</strain>
    </source>
</reference>
<protein>
    <recommendedName>
        <fullName evidence="3">Bacteriophage protein</fullName>
    </recommendedName>
</protein>
<dbReference type="Pfam" id="PF22759">
    <property type="entry name" value="E217_GP41"/>
    <property type="match status" value="1"/>
</dbReference>